<gene>
    <name evidence="2" type="ORF">COV54_03430</name>
</gene>
<protein>
    <submittedName>
        <fullName evidence="2">Uncharacterized protein</fullName>
    </submittedName>
</protein>
<evidence type="ECO:0000313" key="2">
    <source>
        <dbReference type="EMBL" id="PIR06019.1"/>
    </source>
</evidence>
<evidence type="ECO:0000256" key="1">
    <source>
        <dbReference type="SAM" id="MobiDB-lite"/>
    </source>
</evidence>
<name>A0A2H0NAT6_9BACT</name>
<dbReference type="EMBL" id="PCWR01000068">
    <property type="protein sequence ID" value="PIR06019.1"/>
    <property type="molecule type" value="Genomic_DNA"/>
</dbReference>
<proteinExistence type="predicted"/>
<accession>A0A2H0NAT6</accession>
<sequence>MNFQGPEKLINTSSEREVEELTEQEEIKLSPAWEEWIETSSEGDKEKANQLQEMIVDDLTVEKEMKKPESPWQEYIKDLKRTPLYKEALALGAVGAPVIASLSALVGYGIYGNIEGAAITSAALTFSGTVPVWGKAAVAGIKELLFKLKGKVENRSLLSEENK</sequence>
<dbReference type="Proteomes" id="UP000228867">
    <property type="component" value="Unassembled WGS sequence"/>
</dbReference>
<feature type="region of interest" description="Disordered" evidence="1">
    <location>
        <begin position="1"/>
        <end position="25"/>
    </location>
</feature>
<organism evidence="2 3">
    <name type="scientific">Candidatus Jorgensenbacteria bacterium CG11_big_fil_rev_8_21_14_0_20_38_23</name>
    <dbReference type="NCBI Taxonomy" id="1974594"/>
    <lineage>
        <taxon>Bacteria</taxon>
        <taxon>Candidatus Joergenseniibacteriota</taxon>
    </lineage>
</organism>
<comment type="caution">
    <text evidence="2">The sequence shown here is derived from an EMBL/GenBank/DDBJ whole genome shotgun (WGS) entry which is preliminary data.</text>
</comment>
<reference evidence="2 3" key="1">
    <citation type="submission" date="2017-09" db="EMBL/GenBank/DDBJ databases">
        <title>Depth-based differentiation of microbial function through sediment-hosted aquifers and enrichment of novel symbionts in the deep terrestrial subsurface.</title>
        <authorList>
            <person name="Probst A.J."/>
            <person name="Ladd B."/>
            <person name="Jarett J.K."/>
            <person name="Geller-Mcgrath D.E."/>
            <person name="Sieber C.M."/>
            <person name="Emerson J.B."/>
            <person name="Anantharaman K."/>
            <person name="Thomas B.C."/>
            <person name="Malmstrom R."/>
            <person name="Stieglmeier M."/>
            <person name="Klingl A."/>
            <person name="Woyke T."/>
            <person name="Ryan C.M."/>
            <person name="Banfield J.F."/>
        </authorList>
    </citation>
    <scope>NUCLEOTIDE SEQUENCE [LARGE SCALE GENOMIC DNA]</scope>
    <source>
        <strain evidence="2">CG11_big_fil_rev_8_21_14_0_20_38_23</strain>
    </source>
</reference>
<evidence type="ECO:0000313" key="3">
    <source>
        <dbReference type="Proteomes" id="UP000228867"/>
    </source>
</evidence>
<dbReference type="AlphaFoldDB" id="A0A2H0NAT6"/>